<dbReference type="Proteomes" id="UP000504636">
    <property type="component" value="Unplaced"/>
</dbReference>
<evidence type="ECO:0000313" key="2">
    <source>
        <dbReference type="Proteomes" id="UP000504636"/>
    </source>
</evidence>
<keyword evidence="2" id="KW-1185">Reference proteome</keyword>
<dbReference type="AlphaFoldDB" id="A0A6A6Z161"/>
<dbReference type="RefSeq" id="XP_033580978.1">
    <property type="nucleotide sequence ID" value="XM_033719231.1"/>
</dbReference>
<dbReference type="PROSITE" id="PS51257">
    <property type="entry name" value="PROKAR_LIPOPROTEIN"/>
    <property type="match status" value="1"/>
</dbReference>
<evidence type="ECO:0000313" key="3">
    <source>
        <dbReference type="RefSeq" id="XP_033580978.1"/>
    </source>
</evidence>
<protein>
    <submittedName>
        <fullName evidence="1 3">Uncharacterized protein</fullName>
    </submittedName>
</protein>
<reference evidence="3" key="2">
    <citation type="submission" date="2020-04" db="EMBL/GenBank/DDBJ databases">
        <authorList>
            <consortium name="NCBI Genome Project"/>
        </authorList>
    </citation>
    <scope>NUCLEOTIDE SEQUENCE</scope>
    <source>
        <strain evidence="3">CBS 304.34</strain>
    </source>
</reference>
<dbReference type="GeneID" id="54460124"/>
<accession>A0A6A6Z161</accession>
<gene>
    <name evidence="1 3" type="ORF">BDZ99DRAFT_459756</name>
</gene>
<reference evidence="1 3" key="1">
    <citation type="journal article" date="2020" name="Stud. Mycol.">
        <title>101 Dothideomycetes genomes: a test case for predicting lifestyles and emergence of pathogens.</title>
        <authorList>
            <person name="Haridas S."/>
            <person name="Albert R."/>
            <person name="Binder M."/>
            <person name="Bloem J."/>
            <person name="Labutti K."/>
            <person name="Salamov A."/>
            <person name="Andreopoulos B."/>
            <person name="Baker S."/>
            <person name="Barry K."/>
            <person name="Bills G."/>
            <person name="Bluhm B."/>
            <person name="Cannon C."/>
            <person name="Castanera R."/>
            <person name="Culley D."/>
            <person name="Daum C."/>
            <person name="Ezra D."/>
            <person name="Gonzalez J."/>
            <person name="Henrissat B."/>
            <person name="Kuo A."/>
            <person name="Liang C."/>
            <person name="Lipzen A."/>
            <person name="Lutzoni F."/>
            <person name="Magnuson J."/>
            <person name="Mondo S."/>
            <person name="Nolan M."/>
            <person name="Ohm R."/>
            <person name="Pangilinan J."/>
            <person name="Park H.-J."/>
            <person name="Ramirez L."/>
            <person name="Alfaro M."/>
            <person name="Sun H."/>
            <person name="Tritt A."/>
            <person name="Yoshinaga Y."/>
            <person name="Zwiers L.-H."/>
            <person name="Turgeon B."/>
            <person name="Goodwin S."/>
            <person name="Spatafora J."/>
            <person name="Crous P."/>
            <person name="Grigoriev I."/>
        </authorList>
    </citation>
    <scope>NUCLEOTIDE SEQUENCE</scope>
    <source>
        <strain evidence="1 3">CBS 304.34</strain>
    </source>
</reference>
<sequence length="54" mass="6142">MLDQRRSSFLPAGFKNHRVARAIPPQINGTASGCKKHRVLLYFYPPLQSTTLEE</sequence>
<proteinExistence type="predicted"/>
<organism evidence="1">
    <name type="scientific">Mytilinidion resinicola</name>
    <dbReference type="NCBI Taxonomy" id="574789"/>
    <lineage>
        <taxon>Eukaryota</taxon>
        <taxon>Fungi</taxon>
        <taxon>Dikarya</taxon>
        <taxon>Ascomycota</taxon>
        <taxon>Pezizomycotina</taxon>
        <taxon>Dothideomycetes</taxon>
        <taxon>Pleosporomycetidae</taxon>
        <taxon>Mytilinidiales</taxon>
        <taxon>Mytilinidiaceae</taxon>
        <taxon>Mytilinidion</taxon>
    </lineage>
</organism>
<name>A0A6A6Z161_9PEZI</name>
<dbReference type="EMBL" id="MU003695">
    <property type="protein sequence ID" value="KAF2814014.1"/>
    <property type="molecule type" value="Genomic_DNA"/>
</dbReference>
<evidence type="ECO:0000313" key="1">
    <source>
        <dbReference type="EMBL" id="KAF2814014.1"/>
    </source>
</evidence>
<reference evidence="3" key="3">
    <citation type="submission" date="2025-04" db="UniProtKB">
        <authorList>
            <consortium name="RefSeq"/>
        </authorList>
    </citation>
    <scope>IDENTIFICATION</scope>
    <source>
        <strain evidence="3">CBS 304.34</strain>
    </source>
</reference>